<feature type="transmembrane region" description="Helical" evidence="1">
    <location>
        <begin position="113"/>
        <end position="133"/>
    </location>
</feature>
<keyword evidence="1" id="KW-0812">Transmembrane</keyword>
<protein>
    <recommendedName>
        <fullName evidence="2">DUF7144 domain-containing protein</fullName>
    </recommendedName>
</protein>
<evidence type="ECO:0000256" key="1">
    <source>
        <dbReference type="SAM" id="Phobius"/>
    </source>
</evidence>
<evidence type="ECO:0000313" key="4">
    <source>
        <dbReference type="Proteomes" id="UP001167160"/>
    </source>
</evidence>
<keyword evidence="4" id="KW-1185">Reference proteome</keyword>
<comment type="caution">
    <text evidence="3">The sequence shown here is derived from an EMBL/GenBank/DDBJ whole genome shotgun (WGS) entry which is preliminary data.</text>
</comment>
<feature type="transmembrane region" description="Helical" evidence="1">
    <location>
        <begin position="86"/>
        <end position="107"/>
    </location>
</feature>
<proteinExistence type="predicted"/>
<organism evidence="3 4">
    <name type="scientific">Streptomyces meridianus</name>
    <dbReference type="NCBI Taxonomy" id="2938945"/>
    <lineage>
        <taxon>Bacteria</taxon>
        <taxon>Bacillati</taxon>
        <taxon>Actinomycetota</taxon>
        <taxon>Actinomycetes</taxon>
        <taxon>Kitasatosporales</taxon>
        <taxon>Streptomycetaceae</taxon>
        <taxon>Streptomyces</taxon>
    </lineage>
</organism>
<dbReference type="Pfam" id="PF23636">
    <property type="entry name" value="DUF7144"/>
    <property type="match status" value="1"/>
</dbReference>
<feature type="transmembrane region" description="Helical" evidence="1">
    <location>
        <begin position="20"/>
        <end position="42"/>
    </location>
</feature>
<sequence length="135" mass="14367">MSTASRRRAAHPGPMATGLVTFAGVMLILAGALDVISGLMAVAKDDIFVTTPNYTFAFDLQSWGWIHLVLGALAVLIGVSLFKERFWARIAGVVVAGLLLLSGFLTIPSYPLWSIVLIALYGFVIWALCSVGGRG</sequence>
<reference evidence="3" key="1">
    <citation type="journal article" date="2023" name="Int. J. Syst. Evol. Microbiol.">
        <title>Streptomyces meridianus sp. nov. isolated from brackish water of the Tagus estuary in Alcochete, Portugal.</title>
        <authorList>
            <person name="Santos J.D.N."/>
            <person name="Klimek D."/>
            <person name="Calusinska M."/>
            <person name="Lobo Da Cunha A."/>
            <person name="Catita J."/>
            <person name="Goncalves H."/>
            <person name="Gonzalez I."/>
            <person name="Reyes F."/>
            <person name="Lage O.M."/>
        </authorList>
    </citation>
    <scope>NUCLEOTIDE SEQUENCE</scope>
    <source>
        <strain evidence="3">MTZ3.1</strain>
    </source>
</reference>
<dbReference type="Proteomes" id="UP001167160">
    <property type="component" value="Unassembled WGS sequence"/>
</dbReference>
<name>A0ABT0XDK4_9ACTN</name>
<gene>
    <name evidence="3" type="ORF">M1E25_21015</name>
</gene>
<evidence type="ECO:0000259" key="2">
    <source>
        <dbReference type="Pfam" id="PF23636"/>
    </source>
</evidence>
<feature type="transmembrane region" description="Helical" evidence="1">
    <location>
        <begin position="62"/>
        <end position="79"/>
    </location>
</feature>
<feature type="domain" description="DUF7144" evidence="2">
    <location>
        <begin position="20"/>
        <end position="132"/>
    </location>
</feature>
<accession>A0ABT0XDK4</accession>
<dbReference type="InterPro" id="IPR055568">
    <property type="entry name" value="DUF7144"/>
</dbReference>
<keyword evidence="1" id="KW-0472">Membrane</keyword>
<dbReference type="EMBL" id="JAMQGM010000046">
    <property type="protein sequence ID" value="MCM2579797.1"/>
    <property type="molecule type" value="Genomic_DNA"/>
</dbReference>
<evidence type="ECO:0000313" key="3">
    <source>
        <dbReference type="EMBL" id="MCM2579797.1"/>
    </source>
</evidence>
<keyword evidence="1" id="KW-1133">Transmembrane helix</keyword>
<dbReference type="RefSeq" id="WP_251418034.1">
    <property type="nucleotide sequence ID" value="NZ_JAMQGM010000046.1"/>
</dbReference>